<evidence type="ECO:0000313" key="3">
    <source>
        <dbReference type="Proteomes" id="UP000006038"/>
    </source>
</evidence>
<dbReference type="AlphaFoldDB" id="J3MXY0"/>
<reference evidence="2" key="2">
    <citation type="submission" date="2013-04" db="UniProtKB">
        <authorList>
            <consortium name="EnsemblPlants"/>
        </authorList>
    </citation>
    <scope>IDENTIFICATION</scope>
</reference>
<dbReference type="HOGENOM" id="CLU_1963004_0_0_1"/>
<evidence type="ECO:0000313" key="2">
    <source>
        <dbReference type="EnsemblPlants" id="OB09G18590.1"/>
    </source>
</evidence>
<proteinExistence type="predicted"/>
<feature type="compositionally biased region" description="Low complexity" evidence="1">
    <location>
        <begin position="72"/>
        <end position="89"/>
    </location>
</feature>
<keyword evidence="3" id="KW-1185">Reference proteome</keyword>
<name>J3MXY0_ORYBR</name>
<accession>J3MXY0</accession>
<dbReference type="Gramene" id="OB09G18590.1">
    <property type="protein sequence ID" value="OB09G18590.1"/>
    <property type="gene ID" value="OB09G18590"/>
</dbReference>
<feature type="region of interest" description="Disordered" evidence="1">
    <location>
        <begin position="72"/>
        <end position="128"/>
    </location>
</feature>
<sequence length="128" mass="13408">MQARTEKARVIREGRTVVVSAANSVALANISRARPQRPQQHKQHHGCGHPLNVVVVSAAKSAALATVLVLVPSGPNSTSNATSSVAALAKGRRSRRGGLRRVPSEGATRRGGLRSDGGRRGHPQSEIS</sequence>
<evidence type="ECO:0000256" key="1">
    <source>
        <dbReference type="SAM" id="MobiDB-lite"/>
    </source>
</evidence>
<organism evidence="2">
    <name type="scientific">Oryza brachyantha</name>
    <name type="common">malo sina</name>
    <dbReference type="NCBI Taxonomy" id="4533"/>
    <lineage>
        <taxon>Eukaryota</taxon>
        <taxon>Viridiplantae</taxon>
        <taxon>Streptophyta</taxon>
        <taxon>Embryophyta</taxon>
        <taxon>Tracheophyta</taxon>
        <taxon>Spermatophyta</taxon>
        <taxon>Magnoliopsida</taxon>
        <taxon>Liliopsida</taxon>
        <taxon>Poales</taxon>
        <taxon>Poaceae</taxon>
        <taxon>BOP clade</taxon>
        <taxon>Oryzoideae</taxon>
        <taxon>Oryzeae</taxon>
        <taxon>Oryzinae</taxon>
        <taxon>Oryza</taxon>
    </lineage>
</organism>
<reference evidence="2" key="1">
    <citation type="journal article" date="2013" name="Nat. Commun.">
        <title>Whole-genome sequencing of Oryza brachyantha reveals mechanisms underlying Oryza genome evolution.</title>
        <authorList>
            <person name="Chen J."/>
            <person name="Huang Q."/>
            <person name="Gao D."/>
            <person name="Wang J."/>
            <person name="Lang Y."/>
            <person name="Liu T."/>
            <person name="Li B."/>
            <person name="Bai Z."/>
            <person name="Luis Goicoechea J."/>
            <person name="Liang C."/>
            <person name="Chen C."/>
            <person name="Zhang W."/>
            <person name="Sun S."/>
            <person name="Liao Y."/>
            <person name="Zhang X."/>
            <person name="Yang L."/>
            <person name="Song C."/>
            <person name="Wang M."/>
            <person name="Shi J."/>
            <person name="Liu G."/>
            <person name="Liu J."/>
            <person name="Zhou H."/>
            <person name="Zhou W."/>
            <person name="Yu Q."/>
            <person name="An N."/>
            <person name="Chen Y."/>
            <person name="Cai Q."/>
            <person name="Wang B."/>
            <person name="Liu B."/>
            <person name="Min J."/>
            <person name="Huang Y."/>
            <person name="Wu H."/>
            <person name="Li Z."/>
            <person name="Zhang Y."/>
            <person name="Yin Y."/>
            <person name="Song W."/>
            <person name="Jiang J."/>
            <person name="Jackson S.A."/>
            <person name="Wing R.A."/>
            <person name="Wang J."/>
            <person name="Chen M."/>
        </authorList>
    </citation>
    <scope>NUCLEOTIDE SEQUENCE [LARGE SCALE GENOMIC DNA]</scope>
    <source>
        <strain evidence="2">cv. IRGC 101232</strain>
    </source>
</reference>
<dbReference type="EnsemblPlants" id="OB09G18590.1">
    <property type="protein sequence ID" value="OB09G18590.1"/>
    <property type="gene ID" value="OB09G18590"/>
</dbReference>
<feature type="compositionally biased region" description="Basic residues" evidence="1">
    <location>
        <begin position="90"/>
        <end position="99"/>
    </location>
</feature>
<dbReference type="Proteomes" id="UP000006038">
    <property type="component" value="Chromosome 9"/>
</dbReference>
<protein>
    <submittedName>
        <fullName evidence="2">Uncharacterized protein</fullName>
    </submittedName>
</protein>